<dbReference type="InterPro" id="IPR058240">
    <property type="entry name" value="rSAM_sf"/>
</dbReference>
<dbReference type="eggNOG" id="COG2710">
    <property type="taxonomic scope" value="Bacteria"/>
</dbReference>
<dbReference type="CDD" id="cd03466">
    <property type="entry name" value="Nitrogenase_NifN_2"/>
    <property type="match status" value="1"/>
</dbReference>
<keyword evidence="7" id="KW-0408">Iron</keyword>
<dbReference type="InterPro" id="IPR000385">
    <property type="entry name" value="MoaA_NifB_PqqE_Fe-S-bd_CS"/>
</dbReference>
<dbReference type="PANTHER" id="PTHR33712">
    <property type="entry name" value="LIGHT-INDEPENDENT PROTOCHLOROPHYLLIDE REDUCTASE SUBUNIT B"/>
    <property type="match status" value="1"/>
</dbReference>
<evidence type="ECO:0000259" key="13">
    <source>
        <dbReference type="PROSITE" id="PS51918"/>
    </source>
</evidence>
<dbReference type="KEGG" id="cpat:CLPA_c14390"/>
<dbReference type="SUPFAM" id="SSF102114">
    <property type="entry name" value="Radical SAM enzymes"/>
    <property type="match status" value="1"/>
</dbReference>
<comment type="function">
    <text evidence="2">Involved in the biosynthesis of the iron-molybdenum cofactor (FeMo-co or M-cluster) found in the dinitrogenase enzyme of the nitrogenase complex in nitrogen-fixing microorganisms. NifB catalyzes the crucial step of radical SAM-dependent carbide insertion that occurs concomitant with the insertion of a 9th sulfur and the rearrangement/coupling of two [4Fe-4S] clusters into a [8Fe-9S-C] cluster, the precursor to the M-cluster.</text>
</comment>
<dbReference type="PATRIC" id="fig|1262449.3.peg.3807"/>
<evidence type="ECO:0000256" key="7">
    <source>
        <dbReference type="ARBA" id="ARBA00023004"/>
    </source>
</evidence>
<dbReference type="Pfam" id="PF02579">
    <property type="entry name" value="Nitro_FeMo-Co"/>
    <property type="match status" value="1"/>
</dbReference>
<dbReference type="InterPro" id="IPR005980">
    <property type="entry name" value="Nase_CF_NifB"/>
</dbReference>
<dbReference type="InterPro" id="IPR007197">
    <property type="entry name" value="rSAM"/>
</dbReference>
<keyword evidence="17" id="KW-1185">Reference proteome</keyword>
<dbReference type="Pfam" id="PF00148">
    <property type="entry name" value="Oxidored_nitro"/>
    <property type="match status" value="1"/>
</dbReference>
<evidence type="ECO:0000313" key="17">
    <source>
        <dbReference type="Proteomes" id="UP000030905"/>
    </source>
</evidence>
<dbReference type="InterPro" id="IPR003731">
    <property type="entry name" value="Di-Nase_FeMo-co_biosynth"/>
</dbReference>
<evidence type="ECO:0000256" key="2">
    <source>
        <dbReference type="ARBA" id="ARBA00003522"/>
    </source>
</evidence>
<evidence type="ECO:0000313" key="15">
    <source>
        <dbReference type="EMBL" id="KRU12487.1"/>
    </source>
</evidence>
<evidence type="ECO:0000313" key="16">
    <source>
        <dbReference type="Proteomes" id="UP000028042"/>
    </source>
</evidence>
<dbReference type="NCBIfam" id="TIGR01290">
    <property type="entry name" value="nifB"/>
    <property type="match status" value="1"/>
</dbReference>
<dbReference type="PROSITE" id="PS01305">
    <property type="entry name" value="MOAA_NIFB_PQQE"/>
    <property type="match status" value="1"/>
</dbReference>
<evidence type="ECO:0000256" key="4">
    <source>
        <dbReference type="ARBA" id="ARBA00022485"/>
    </source>
</evidence>
<dbReference type="SUPFAM" id="SSF53807">
    <property type="entry name" value="Helical backbone' metal receptor"/>
    <property type="match status" value="1"/>
</dbReference>
<dbReference type="Gene3D" id="3.40.50.1980">
    <property type="entry name" value="Nitrogenase molybdenum iron protein domain"/>
    <property type="match status" value="3"/>
</dbReference>
<dbReference type="InterPro" id="IPR036105">
    <property type="entry name" value="DiNase_FeMo-co_biosyn_sf"/>
</dbReference>
<dbReference type="InterPro" id="IPR050152">
    <property type="entry name" value="ChlB/BchB/BchZ"/>
</dbReference>
<evidence type="ECO:0000256" key="10">
    <source>
        <dbReference type="ARBA" id="ARBA00030926"/>
    </source>
</evidence>
<evidence type="ECO:0000256" key="8">
    <source>
        <dbReference type="ARBA" id="ARBA00023014"/>
    </source>
</evidence>
<dbReference type="InterPro" id="IPR013785">
    <property type="entry name" value="Aldolase_TIM"/>
</dbReference>
<dbReference type="GO" id="GO:0016163">
    <property type="term" value="F:nitrogenase activity"/>
    <property type="evidence" value="ECO:0007669"/>
    <property type="project" value="InterPro"/>
</dbReference>
<organism evidence="14 17">
    <name type="scientific">Clostridium pasteurianum DSM 525 = ATCC 6013</name>
    <dbReference type="NCBI Taxonomy" id="1262449"/>
    <lineage>
        <taxon>Bacteria</taxon>
        <taxon>Bacillati</taxon>
        <taxon>Bacillota</taxon>
        <taxon>Clostridia</taxon>
        <taxon>Eubacteriales</taxon>
        <taxon>Clostridiaceae</taxon>
        <taxon>Clostridium</taxon>
    </lineage>
</organism>
<keyword evidence="8" id="KW-0411">Iron-sulfur</keyword>
<dbReference type="UniPathway" id="UPA00782"/>
<dbReference type="Pfam" id="PF04055">
    <property type="entry name" value="Radical_SAM"/>
    <property type="match status" value="1"/>
</dbReference>
<dbReference type="eggNOG" id="COG0535">
    <property type="taxonomic scope" value="Bacteria"/>
</dbReference>
<gene>
    <name evidence="14" type="primary">nifB2</name>
    <name evidence="14" type="ORF">CLPA_c14390</name>
    <name evidence="15" type="ORF">CP6013_01735</name>
</gene>
<dbReference type="KEGG" id="cpae:CPAST_c14390"/>
<evidence type="ECO:0000256" key="6">
    <source>
        <dbReference type="ARBA" id="ARBA00022723"/>
    </source>
</evidence>
<evidence type="ECO:0000313" key="14">
    <source>
        <dbReference type="EMBL" id="AJA51506.1"/>
    </source>
</evidence>
<keyword evidence="4" id="KW-0004">4Fe-4S</keyword>
<keyword evidence="15" id="KW-0560">Oxidoreductase</keyword>
<evidence type="ECO:0000256" key="3">
    <source>
        <dbReference type="ARBA" id="ARBA00021702"/>
    </source>
</evidence>
<dbReference type="SFLD" id="SFLDG01067">
    <property type="entry name" value="SPASM/twitch_domain_containing"/>
    <property type="match status" value="1"/>
</dbReference>
<accession>A0A0H3J6H8</accession>
<dbReference type="InterPro" id="IPR034165">
    <property type="entry name" value="NifB_C"/>
</dbReference>
<evidence type="ECO:0000256" key="5">
    <source>
        <dbReference type="ARBA" id="ARBA00022691"/>
    </source>
</evidence>
<dbReference type="GO" id="GO:0051539">
    <property type="term" value="F:4 iron, 4 sulfur cluster binding"/>
    <property type="evidence" value="ECO:0007669"/>
    <property type="project" value="UniProtKB-KW"/>
</dbReference>
<dbReference type="InterPro" id="IPR000510">
    <property type="entry name" value="Nase/OxRdtase_comp1"/>
</dbReference>
<dbReference type="PANTHER" id="PTHR33712:SF7">
    <property type="entry name" value="LIGHT-INDEPENDENT PROTOCHLOROPHYLLIDE REDUCTASE SUBUNIT B"/>
    <property type="match status" value="1"/>
</dbReference>
<dbReference type="AlphaFoldDB" id="A0A0H3J6H8"/>
<dbReference type="Gene3D" id="3.30.420.130">
    <property type="entry name" value="Dinitrogenase iron-molybdenum cofactor biosynthesis domain"/>
    <property type="match status" value="1"/>
</dbReference>
<dbReference type="SFLD" id="SFLDF00281">
    <property type="entry name" value="FeMo_cofactor_biosynthesis_pro"/>
    <property type="match status" value="1"/>
</dbReference>
<name>A0A0H3J6H8_CLOPA</name>
<dbReference type="Proteomes" id="UP000028042">
    <property type="component" value="Unassembled WGS sequence"/>
</dbReference>
<evidence type="ECO:0000256" key="12">
    <source>
        <dbReference type="RuleBase" id="RU004021"/>
    </source>
</evidence>
<dbReference type="Gene3D" id="1.20.89.10">
    <property type="entry name" value="Nitrogenase Molybdenum-iron Protein, subunit B, domain 4"/>
    <property type="match status" value="1"/>
</dbReference>
<dbReference type="GO" id="GO:0032324">
    <property type="term" value="P:molybdopterin cofactor biosynthetic process"/>
    <property type="evidence" value="ECO:0007669"/>
    <property type="project" value="UniProtKB-ARBA"/>
</dbReference>
<dbReference type="CDD" id="cd01335">
    <property type="entry name" value="Radical_SAM"/>
    <property type="match status" value="1"/>
</dbReference>
<evidence type="ECO:0000256" key="11">
    <source>
        <dbReference type="ARBA" id="ARBA00032102"/>
    </source>
</evidence>
<comment type="similarity">
    <text evidence="12">Belongs to the NifD/NifK/NifE/NifN family.</text>
</comment>
<dbReference type="InterPro" id="IPR000318">
    <property type="entry name" value="Nase_comp1_CS"/>
</dbReference>
<dbReference type="Gene3D" id="3.20.20.70">
    <property type="entry name" value="Aldolase class I"/>
    <property type="match status" value="1"/>
</dbReference>
<reference evidence="15" key="2">
    <citation type="submission" date="2015-10" db="EMBL/GenBank/DDBJ databases">
        <title>Improved Draft Genome Sequence of Clostridium pasteurianum Strain ATCC 6013 (DSM 525) Using a Hybrid Next-Generation Sequencing Approach.</title>
        <authorList>
            <person name="Pyne M.E."/>
            <person name="Utturkar S.M."/>
            <person name="Brown S.D."/>
            <person name="Moo-Young M."/>
            <person name="Chung D.A."/>
            <person name="Chou P.C."/>
        </authorList>
    </citation>
    <scope>NUCLEOTIDE SEQUENCE</scope>
    <source>
        <strain evidence="15">ATCC 6013</strain>
    </source>
</reference>
<dbReference type="CDD" id="cd00852">
    <property type="entry name" value="NifB"/>
    <property type="match status" value="1"/>
</dbReference>
<dbReference type="SUPFAM" id="SSF53146">
    <property type="entry name" value="Nitrogenase accessory factor-like"/>
    <property type="match status" value="1"/>
</dbReference>
<evidence type="ECO:0000256" key="1">
    <source>
        <dbReference type="ARBA" id="ARBA00001966"/>
    </source>
</evidence>
<dbReference type="SFLD" id="SFLDS00029">
    <property type="entry name" value="Radical_SAM"/>
    <property type="match status" value="1"/>
</dbReference>
<dbReference type="SFLD" id="SFLDG01068">
    <property type="entry name" value="FeMo_cofactor_biosynthesis_pro"/>
    <property type="match status" value="1"/>
</dbReference>
<dbReference type="SMART" id="SM00729">
    <property type="entry name" value="Elp3"/>
    <property type="match status" value="1"/>
</dbReference>
<dbReference type="PROSITE" id="PS51918">
    <property type="entry name" value="RADICAL_SAM"/>
    <property type="match status" value="1"/>
</dbReference>
<reference evidence="15 16" key="3">
    <citation type="journal article" name="Genome Announc.">
        <title>Improved Draft Genome Sequence of Clostridium pasteurianum Strain ATCC 6013 (DSM 525) Using a Hybrid Next-Generation Sequencing Approach.</title>
        <authorList>
            <person name="Pyne M.E."/>
            <person name="Utturkar S."/>
            <person name="Brown S.D."/>
            <person name="Moo-Young M."/>
            <person name="Chung D.A."/>
            <person name="Chou C.P."/>
        </authorList>
    </citation>
    <scope>NUCLEOTIDE SEQUENCE [LARGE SCALE GENOMIC DNA]</scope>
    <source>
        <strain evidence="15 16">ATCC 6013</strain>
    </source>
</reference>
<comment type="cofactor">
    <cofactor evidence="1">
        <name>[4Fe-4S] cluster</name>
        <dbReference type="ChEBI" id="CHEBI:49883"/>
    </cofactor>
</comment>
<proteinExistence type="inferred from homology"/>
<dbReference type="GeneID" id="93073613"/>
<dbReference type="InterPro" id="IPR006638">
    <property type="entry name" value="Elp3/MiaA/NifB-like_rSAM"/>
</dbReference>
<dbReference type="EMBL" id="CP009268">
    <property type="protein sequence ID" value="AJA51506.1"/>
    <property type="molecule type" value="Genomic_DNA"/>
</dbReference>
<evidence type="ECO:0000256" key="9">
    <source>
        <dbReference type="ARBA" id="ARBA00023231"/>
    </source>
</evidence>
<dbReference type="GO" id="GO:0046872">
    <property type="term" value="F:metal ion binding"/>
    <property type="evidence" value="ECO:0007669"/>
    <property type="project" value="UniProtKB-KW"/>
</dbReference>
<keyword evidence="9 12" id="KW-0535">Nitrogen fixation</keyword>
<sequence length="929" mass="103097">MNSRNFVNLNVNPCKMCMPMGGVMAFKGIEGNMVILHGSQGCSTYIRRHMATHYNEPIDIASSSLTENGTVYGGTKNLKLGLKNMIEMYNPKTIGIMTTCLAETIGEDIQRILHEFREEEKGNEVYENIKIMTTSTPGYGGTQAEGYFRALRSIVEQICKKPENDVKLNKINIICANLNPGDVRNIKEILETFGVEYTILPDVSNTLDSSHNDQYTRLPAGGTKIEDIEKMGSALATIEMGMTVPYDYSPGTYLKEEFGVPLYKCNIPMGLRSTDEFMSIISKITGKSMPDKIKLQRGRYLDAMIDSHKYNAEARAVIYGEPELVLAITKTCAENGVLVKLIATGSKNKELKAKLEKELARQVEKPVILDDTDFETIESYAKDFNINVMIGNSDGRRMAGRLGVKIVRIGFPVHDRIGAQRLIFTGYNGSAFFIDSIANTILEDKEDTFRKDSYDRFFIPKKEGEDNMEIANKTNVTIEEPLVEEKVLSKKELNAKKSCTHPCYGDNAHKFARMHIPVAPSCNISCNYCNRKYDCTNESRPGVTSQVLSPEGALAKFKAVKAKFKNLTVLGIAGPGDALANFDVVKKSIELIKKEDPNITFCISTNGLMLPFFANQLIELGVSHVTVTMNSVDKKIGAKIYREVNYIGKKYTGEEAADILMHNQLSGLKYLSSKGVVCKVNIVMIKGVNDTHIPEVVKKAKECGAFMTNIMKLIPVEGTAFENMPETTTKELNDMRKACEIDMKQMYHCKQCRADAIGTLGNDCSADFSDIAPAGDCKSGCSSSIVDAYQDKVEVPEENSTRMSKYRFAIASKSGVDIDQHFGQAKEFQIYAYEGGDIKFLESRDVDQYCTGTDDCGEHENKIMKIVKTIHDCDAVLALRAGIEPVKTLESEGIKLIQMYDSINRGIKRAVEEMAAQGGEEVKDGKITI</sequence>
<protein>
    <recommendedName>
        <fullName evidence="3">FeMo cofactor biosynthesis protein NifB</fullName>
    </recommendedName>
    <alternativeName>
        <fullName evidence="11">Nitrogenase cofactor maturase NifB</fullName>
    </alternativeName>
    <alternativeName>
        <fullName evidence="10">Radical SAM assemblase NifB</fullName>
    </alternativeName>
</protein>
<dbReference type="RefSeq" id="WP_003447864.1">
    <property type="nucleotide sequence ID" value="NZ_ANZB01000018.1"/>
</dbReference>
<feature type="domain" description="Radical SAM core" evidence="13">
    <location>
        <begin position="504"/>
        <end position="753"/>
    </location>
</feature>
<keyword evidence="6" id="KW-0479">Metal-binding</keyword>
<reference evidence="14 17" key="1">
    <citation type="journal article" date="2015" name="Genome Announc.">
        <title>Complete Genome Sequence of the Nitrogen-Fixing and Solvent-Producing Clostridium pasteurianum DSM 525.</title>
        <authorList>
            <person name="Poehlein A."/>
            <person name="Grosse-Honebrink A."/>
            <person name="Zhang Y."/>
            <person name="Minton N.P."/>
            <person name="Daniel R."/>
        </authorList>
    </citation>
    <scope>NUCLEOTIDE SEQUENCE [LARGE SCALE GENOMIC DNA]</scope>
    <source>
        <strain evidence="14">DSM 525</strain>
        <strain evidence="17">DSM 525 / ATCC 6013</strain>
    </source>
</reference>
<dbReference type="PROSITE" id="PS00699">
    <property type="entry name" value="NITROGENASE_1_1"/>
    <property type="match status" value="1"/>
</dbReference>
<keyword evidence="5" id="KW-0949">S-adenosyl-L-methionine</keyword>
<dbReference type="Proteomes" id="UP000030905">
    <property type="component" value="Chromosome"/>
</dbReference>
<dbReference type="EMBL" id="JPGY02000001">
    <property type="protein sequence ID" value="KRU12487.1"/>
    <property type="molecule type" value="Genomic_DNA"/>
</dbReference>